<protein>
    <recommendedName>
        <fullName evidence="1">peptide chain release factor N(5)-glutamine methyltransferase</fullName>
        <ecNumber evidence="1">2.1.1.297</ecNumber>
    </recommendedName>
</protein>
<dbReference type="Pfam" id="PF05175">
    <property type="entry name" value="MTS"/>
    <property type="match status" value="1"/>
</dbReference>
<dbReference type="Gene3D" id="3.40.50.150">
    <property type="entry name" value="Vaccinia Virus protein VP39"/>
    <property type="match status" value="1"/>
</dbReference>
<dbReference type="PANTHER" id="PTHR18895:SF74">
    <property type="entry name" value="MTRF1L RELEASE FACTOR GLUTAMINE METHYLTRANSFERASE"/>
    <property type="match status" value="1"/>
</dbReference>
<evidence type="ECO:0000313" key="8">
    <source>
        <dbReference type="Proteomes" id="UP000262325"/>
    </source>
</evidence>
<evidence type="ECO:0000313" key="7">
    <source>
        <dbReference type="EMBL" id="HCW93612.1"/>
    </source>
</evidence>
<gene>
    <name evidence="7" type="primary">prmC</name>
    <name evidence="7" type="ORF">DHM44_08010</name>
</gene>
<sequence length="276" mass="32099">MVLNCWKEKTISEIITALCKTYNLSKSDAGDLVSYVTGIPYNKLAFSHHTKFYPRIDFVSILRKLDKRIPVAYITNRREFYGREFYVDESVLIPRNETEILVDTVLERVKKENGLILDLGTGSGCILLTLLKELNGFSGFGVDRSYKALKVAKKNALKHKMDRKSFFVCADMFDSDFFLKTRFDIIICNPPYVSENDKYEKSILFEPKEALFAPDNGLFFYKKLLSKLNKLCKKDAIVFYEIGNTHKKDLELIYKNEKIEFIKDLAGHDRIMMWKN</sequence>
<evidence type="ECO:0000256" key="1">
    <source>
        <dbReference type="ARBA" id="ARBA00012771"/>
    </source>
</evidence>
<keyword evidence="3 7" id="KW-0808">Transferase</keyword>
<evidence type="ECO:0000256" key="5">
    <source>
        <dbReference type="ARBA" id="ARBA00048391"/>
    </source>
</evidence>
<dbReference type="InterPro" id="IPR002052">
    <property type="entry name" value="DNA_methylase_N6_adenine_CS"/>
</dbReference>
<dbReference type="AlphaFoldDB" id="A0A3D5QEM3"/>
<evidence type="ECO:0000256" key="2">
    <source>
        <dbReference type="ARBA" id="ARBA00022603"/>
    </source>
</evidence>
<dbReference type="EMBL" id="DPPF01000165">
    <property type="protein sequence ID" value="HCW93612.1"/>
    <property type="molecule type" value="Genomic_DNA"/>
</dbReference>
<dbReference type="InterPro" id="IPR004556">
    <property type="entry name" value="HemK-like"/>
</dbReference>
<dbReference type="PROSITE" id="PS00092">
    <property type="entry name" value="N6_MTASE"/>
    <property type="match status" value="1"/>
</dbReference>
<keyword evidence="2 7" id="KW-0489">Methyltransferase</keyword>
<accession>A0A3D5QEM3</accession>
<dbReference type="InterPro" id="IPR029063">
    <property type="entry name" value="SAM-dependent_MTases_sf"/>
</dbReference>
<reference evidence="7 8" key="1">
    <citation type="journal article" date="2018" name="Nat. Biotechnol.">
        <title>A standardized bacterial taxonomy based on genome phylogeny substantially revises the tree of life.</title>
        <authorList>
            <person name="Parks D.H."/>
            <person name="Chuvochina M."/>
            <person name="Waite D.W."/>
            <person name="Rinke C."/>
            <person name="Skarshewski A."/>
            <person name="Chaumeil P.A."/>
            <person name="Hugenholtz P."/>
        </authorList>
    </citation>
    <scope>NUCLEOTIDE SEQUENCE [LARGE SCALE GENOMIC DNA]</scope>
    <source>
        <strain evidence="7">UBA8672</strain>
    </source>
</reference>
<organism evidence="7 8">
    <name type="scientific">Flexistipes sinusarabici</name>
    <dbReference type="NCBI Taxonomy" id="2352"/>
    <lineage>
        <taxon>Bacteria</taxon>
        <taxon>Pseudomonadati</taxon>
        <taxon>Deferribacterota</taxon>
        <taxon>Deferribacteres</taxon>
        <taxon>Deferribacterales</taxon>
        <taxon>Flexistipitaceae</taxon>
        <taxon>Flexistipes</taxon>
    </lineage>
</organism>
<dbReference type="NCBIfam" id="TIGR03534">
    <property type="entry name" value="RF_mod_PrmC"/>
    <property type="match status" value="1"/>
</dbReference>
<feature type="domain" description="Methyltransferase small" evidence="6">
    <location>
        <begin position="98"/>
        <end position="197"/>
    </location>
</feature>
<proteinExistence type="predicted"/>
<evidence type="ECO:0000256" key="4">
    <source>
        <dbReference type="ARBA" id="ARBA00022691"/>
    </source>
</evidence>
<dbReference type="SUPFAM" id="SSF53335">
    <property type="entry name" value="S-adenosyl-L-methionine-dependent methyltransferases"/>
    <property type="match status" value="1"/>
</dbReference>
<dbReference type="GO" id="GO:0032259">
    <property type="term" value="P:methylation"/>
    <property type="evidence" value="ECO:0007669"/>
    <property type="project" value="UniProtKB-KW"/>
</dbReference>
<dbReference type="InterPro" id="IPR019874">
    <property type="entry name" value="RF_methyltr_PrmC"/>
</dbReference>
<dbReference type="InterPro" id="IPR007848">
    <property type="entry name" value="Small_mtfrase_dom"/>
</dbReference>
<comment type="caution">
    <text evidence="7">The sequence shown here is derived from an EMBL/GenBank/DDBJ whole genome shotgun (WGS) entry which is preliminary data.</text>
</comment>
<dbReference type="EC" id="2.1.1.297" evidence="1"/>
<name>A0A3D5QEM3_FLESI</name>
<dbReference type="GO" id="GO:0102559">
    <property type="term" value="F:peptide chain release factor N(5)-glutamine methyltransferase activity"/>
    <property type="evidence" value="ECO:0007669"/>
    <property type="project" value="UniProtKB-EC"/>
</dbReference>
<dbReference type="NCBIfam" id="TIGR00536">
    <property type="entry name" value="hemK_fam"/>
    <property type="match status" value="1"/>
</dbReference>
<evidence type="ECO:0000259" key="6">
    <source>
        <dbReference type="Pfam" id="PF05175"/>
    </source>
</evidence>
<dbReference type="Gene3D" id="1.10.8.10">
    <property type="entry name" value="DNA helicase RuvA subunit, C-terminal domain"/>
    <property type="match status" value="1"/>
</dbReference>
<dbReference type="GO" id="GO:0003676">
    <property type="term" value="F:nucleic acid binding"/>
    <property type="evidence" value="ECO:0007669"/>
    <property type="project" value="InterPro"/>
</dbReference>
<evidence type="ECO:0000256" key="3">
    <source>
        <dbReference type="ARBA" id="ARBA00022679"/>
    </source>
</evidence>
<dbReference type="CDD" id="cd02440">
    <property type="entry name" value="AdoMet_MTases"/>
    <property type="match status" value="1"/>
</dbReference>
<dbReference type="InterPro" id="IPR050320">
    <property type="entry name" value="N5-glutamine_MTase"/>
</dbReference>
<dbReference type="Proteomes" id="UP000262325">
    <property type="component" value="Unassembled WGS sequence"/>
</dbReference>
<comment type="catalytic activity">
    <reaction evidence="5">
        <text>L-glutaminyl-[peptide chain release factor] + S-adenosyl-L-methionine = N(5)-methyl-L-glutaminyl-[peptide chain release factor] + S-adenosyl-L-homocysteine + H(+)</text>
        <dbReference type="Rhea" id="RHEA:42896"/>
        <dbReference type="Rhea" id="RHEA-COMP:10271"/>
        <dbReference type="Rhea" id="RHEA-COMP:10272"/>
        <dbReference type="ChEBI" id="CHEBI:15378"/>
        <dbReference type="ChEBI" id="CHEBI:30011"/>
        <dbReference type="ChEBI" id="CHEBI:57856"/>
        <dbReference type="ChEBI" id="CHEBI:59789"/>
        <dbReference type="ChEBI" id="CHEBI:61891"/>
        <dbReference type="EC" id="2.1.1.297"/>
    </reaction>
</comment>
<keyword evidence="4" id="KW-0949">S-adenosyl-L-methionine</keyword>
<dbReference type="PANTHER" id="PTHR18895">
    <property type="entry name" value="HEMK METHYLTRANSFERASE"/>
    <property type="match status" value="1"/>
</dbReference>